<feature type="non-terminal residue" evidence="3">
    <location>
        <position position="192"/>
    </location>
</feature>
<accession>A0ABM0MTM5</accession>
<proteinExistence type="predicted"/>
<sequence>LEIYGIFYLVHSQPSPENVLRKCRKLIPVDTKDFLGSDKLLVLHIEHDNVTIDESSFYWYHPSNGQAENCEVNIVDDSHLPDEMMTFRIKANLLLQFDYMKPKDALESLSVEIEELCDKIASPSSAYHIENSSLVMKCDHSVDDVTVTEMSRETPCERILEHIYLEEDDDFDTIVKAKGGKKKGKNRSKASV</sequence>
<feature type="non-terminal residue" evidence="3">
    <location>
        <position position="1"/>
    </location>
</feature>
<gene>
    <name evidence="3" type="primary">LOC102804306</name>
</gene>
<dbReference type="InterPro" id="IPR049387">
    <property type="entry name" value="UFSP2-like_2nd"/>
</dbReference>
<dbReference type="RefSeq" id="XP_006823366.1">
    <property type="nucleotide sequence ID" value="XM_006823303.1"/>
</dbReference>
<feature type="domain" description="UFSP2 second" evidence="1">
    <location>
        <begin position="112"/>
        <end position="184"/>
    </location>
</feature>
<name>A0ABM0MTM5_SACKO</name>
<evidence type="ECO:0000313" key="2">
    <source>
        <dbReference type="Proteomes" id="UP000694865"/>
    </source>
</evidence>
<evidence type="ECO:0000313" key="3">
    <source>
        <dbReference type="RefSeq" id="XP_006823366.1"/>
    </source>
</evidence>
<dbReference type="Pfam" id="PF20908">
    <property type="entry name" value="UfSP2_N"/>
    <property type="match status" value="1"/>
</dbReference>
<keyword evidence="2" id="KW-1185">Reference proteome</keyword>
<organism evidence="2 3">
    <name type="scientific">Saccoglossus kowalevskii</name>
    <name type="common">Acorn worm</name>
    <dbReference type="NCBI Taxonomy" id="10224"/>
    <lineage>
        <taxon>Eukaryota</taxon>
        <taxon>Metazoa</taxon>
        <taxon>Hemichordata</taxon>
        <taxon>Enteropneusta</taxon>
        <taxon>Harrimaniidae</taxon>
        <taxon>Saccoglossus</taxon>
    </lineage>
</organism>
<dbReference type="GeneID" id="102804306"/>
<reference evidence="3" key="1">
    <citation type="submission" date="2025-08" db="UniProtKB">
        <authorList>
            <consortium name="RefSeq"/>
        </authorList>
    </citation>
    <scope>IDENTIFICATION</scope>
    <source>
        <tissue evidence="3">Testes</tissue>
    </source>
</reference>
<protein>
    <submittedName>
        <fullName evidence="3">Uncharacterized protein LOC102804306</fullName>
    </submittedName>
</protein>
<evidence type="ECO:0000259" key="1">
    <source>
        <dbReference type="Pfam" id="PF20908"/>
    </source>
</evidence>
<dbReference type="Proteomes" id="UP000694865">
    <property type="component" value="Unplaced"/>
</dbReference>